<comment type="caution">
    <text evidence="1">The sequence shown here is derived from an EMBL/GenBank/DDBJ whole genome shotgun (WGS) entry which is preliminary data.</text>
</comment>
<sequence length="88" mass="9193">MGPLCPCPNSKKPIKKLVTCMFRGSSAPNVLAHASYKHGGIAIPLRSRGGLTIMGPPGNRGSWGPYALAPNSKKPMKKVPGVSHGAPY</sequence>
<accession>A0ABN9DCB8</accession>
<gene>
    <name evidence="1" type="ORF">SPARVUS_LOCUS7066688</name>
</gene>
<dbReference type="Proteomes" id="UP001162483">
    <property type="component" value="Unassembled WGS sequence"/>
</dbReference>
<name>A0ABN9DCB8_9NEOB</name>
<keyword evidence="2" id="KW-1185">Reference proteome</keyword>
<reference evidence="1" key="1">
    <citation type="submission" date="2023-05" db="EMBL/GenBank/DDBJ databases">
        <authorList>
            <person name="Stuckert A."/>
        </authorList>
    </citation>
    <scope>NUCLEOTIDE SEQUENCE</scope>
</reference>
<evidence type="ECO:0000313" key="1">
    <source>
        <dbReference type="EMBL" id="CAI9570215.1"/>
    </source>
</evidence>
<organism evidence="1 2">
    <name type="scientific">Staurois parvus</name>
    <dbReference type="NCBI Taxonomy" id="386267"/>
    <lineage>
        <taxon>Eukaryota</taxon>
        <taxon>Metazoa</taxon>
        <taxon>Chordata</taxon>
        <taxon>Craniata</taxon>
        <taxon>Vertebrata</taxon>
        <taxon>Euteleostomi</taxon>
        <taxon>Amphibia</taxon>
        <taxon>Batrachia</taxon>
        <taxon>Anura</taxon>
        <taxon>Neobatrachia</taxon>
        <taxon>Ranoidea</taxon>
        <taxon>Ranidae</taxon>
        <taxon>Staurois</taxon>
    </lineage>
</organism>
<dbReference type="EMBL" id="CATNWA010014300">
    <property type="protein sequence ID" value="CAI9570215.1"/>
    <property type="molecule type" value="Genomic_DNA"/>
</dbReference>
<evidence type="ECO:0000313" key="2">
    <source>
        <dbReference type="Proteomes" id="UP001162483"/>
    </source>
</evidence>
<proteinExistence type="predicted"/>
<protein>
    <submittedName>
        <fullName evidence="1">Uncharacterized protein</fullName>
    </submittedName>
</protein>